<dbReference type="InterPro" id="IPR052892">
    <property type="entry name" value="NA-targeting_endonuclease"/>
</dbReference>
<keyword evidence="3" id="KW-1185">Reference proteome</keyword>
<dbReference type="CDD" id="cd00085">
    <property type="entry name" value="HNHc"/>
    <property type="match status" value="1"/>
</dbReference>
<dbReference type="RefSeq" id="WP_315999483.1">
    <property type="nucleotide sequence ID" value="NZ_JAWDJT010000012.1"/>
</dbReference>
<gene>
    <name evidence="2" type="ORF">ROI90_16590</name>
</gene>
<comment type="caution">
    <text evidence="2">The sequence shown here is derived from an EMBL/GenBank/DDBJ whole genome shotgun (WGS) entry which is preliminary data.</text>
</comment>
<dbReference type="InterPro" id="IPR003615">
    <property type="entry name" value="HNH_nuc"/>
</dbReference>
<keyword evidence="2" id="KW-0378">Hydrolase</keyword>
<dbReference type="Proteomes" id="UP001250698">
    <property type="component" value="Unassembled WGS sequence"/>
</dbReference>
<dbReference type="Gene3D" id="1.10.30.50">
    <property type="match status" value="1"/>
</dbReference>
<keyword evidence="2" id="KW-0255">Endonuclease</keyword>
<sequence>MKKHTTSAPAVAAASTTPVWHGMNWISQHKRLAIYLRDGLACAYCGAGVESGIKLALDHIVPRSQPGSTHEATNLVTCCMKCNTARGDRDVSVFAARVAERIGGEAQEIIGRVERQRTAPLDTETARRIMGARTCKAVLETYTEGA</sequence>
<reference evidence="2 3" key="1">
    <citation type="submission" date="2023-10" db="EMBL/GenBank/DDBJ databases">
        <title>Hymenobacter endophyticus sp. nov., an isolate from the leaf tissues of wheat.</title>
        <authorList>
            <person name="Dai Y."/>
        </authorList>
    </citation>
    <scope>NUCLEOTIDE SEQUENCE [LARGE SCALE GENOMIC DNA]</scope>
    <source>
        <strain evidence="2 3">ZK17L-C2</strain>
    </source>
</reference>
<accession>A0ABU3TKX4</accession>
<evidence type="ECO:0000313" key="3">
    <source>
        <dbReference type="Proteomes" id="UP001250698"/>
    </source>
</evidence>
<proteinExistence type="predicted"/>
<dbReference type="PANTHER" id="PTHR33877:SF2">
    <property type="entry name" value="OS07G0170200 PROTEIN"/>
    <property type="match status" value="1"/>
</dbReference>
<evidence type="ECO:0000259" key="1">
    <source>
        <dbReference type="SMART" id="SM00507"/>
    </source>
</evidence>
<feature type="domain" description="HNH nuclease" evidence="1">
    <location>
        <begin position="29"/>
        <end position="84"/>
    </location>
</feature>
<protein>
    <submittedName>
        <fullName evidence="2">HNH endonuclease</fullName>
    </submittedName>
</protein>
<dbReference type="InterPro" id="IPR002711">
    <property type="entry name" value="HNH"/>
</dbReference>
<dbReference type="Pfam" id="PF01844">
    <property type="entry name" value="HNH"/>
    <property type="match status" value="1"/>
</dbReference>
<dbReference type="PANTHER" id="PTHR33877">
    <property type="entry name" value="SLL1193 PROTEIN"/>
    <property type="match status" value="1"/>
</dbReference>
<name>A0ABU3TKX4_9BACT</name>
<keyword evidence="2" id="KW-0540">Nuclease</keyword>
<organism evidence="2 3">
    <name type="scientific">Hymenobacter endophyticus</name>
    <dbReference type="NCBI Taxonomy" id="3076335"/>
    <lineage>
        <taxon>Bacteria</taxon>
        <taxon>Pseudomonadati</taxon>
        <taxon>Bacteroidota</taxon>
        <taxon>Cytophagia</taxon>
        <taxon>Cytophagales</taxon>
        <taxon>Hymenobacteraceae</taxon>
        <taxon>Hymenobacter</taxon>
    </lineage>
</organism>
<evidence type="ECO:0000313" key="2">
    <source>
        <dbReference type="EMBL" id="MDU0372025.1"/>
    </source>
</evidence>
<dbReference type="GO" id="GO:0004519">
    <property type="term" value="F:endonuclease activity"/>
    <property type="evidence" value="ECO:0007669"/>
    <property type="project" value="UniProtKB-KW"/>
</dbReference>
<dbReference type="EMBL" id="JAWDJT010000012">
    <property type="protein sequence ID" value="MDU0372025.1"/>
    <property type="molecule type" value="Genomic_DNA"/>
</dbReference>
<dbReference type="SMART" id="SM00507">
    <property type="entry name" value="HNHc"/>
    <property type="match status" value="1"/>
</dbReference>